<gene>
    <name evidence="1" type="ORF">AP631_0036</name>
</gene>
<protein>
    <submittedName>
        <fullName evidence="1">Uncharacterized protein</fullName>
    </submittedName>
</protein>
<name>A0A3G8F2J2_9CAUD</name>
<evidence type="ECO:0000313" key="2">
    <source>
        <dbReference type="Proteomes" id="UP000271896"/>
    </source>
</evidence>
<organism evidence="1 2">
    <name type="scientific">Bacillus phage AP631</name>
    <dbReference type="NCBI Taxonomy" id="2483609"/>
    <lineage>
        <taxon>Viruses</taxon>
        <taxon>Duplodnaviria</taxon>
        <taxon>Heunggongvirae</taxon>
        <taxon>Uroviricota</taxon>
        <taxon>Caudoviricetes</taxon>
        <taxon>Wbetavirus</taxon>
        <taxon>Wbetavirus AP631</taxon>
    </lineage>
</organism>
<keyword evidence="2" id="KW-1185">Reference proteome</keyword>
<accession>A0A3G8F2J2</accession>
<dbReference type="EMBL" id="MK085976">
    <property type="protein sequence ID" value="AZF88381.1"/>
    <property type="molecule type" value="Genomic_DNA"/>
</dbReference>
<proteinExistence type="predicted"/>
<sequence length="55" mass="6516">MDQLRVIEGEKMDKPDYVEIYLGAFMNAVNELKKQDKETRSLSKDTYKKAIFLWS</sequence>
<dbReference type="Proteomes" id="UP000271896">
    <property type="component" value="Segment"/>
</dbReference>
<reference evidence="1 2" key="1">
    <citation type="submission" date="2018-10" db="EMBL/GenBank/DDBJ databases">
        <title>Sequencing Bacillus anthracis Typing Phage AP631.</title>
        <authorList>
            <person name="Liu X."/>
            <person name="Wang D."/>
            <person name="Pan C."/>
            <person name="Feng E."/>
            <person name="Fan H."/>
            <person name="Li M."/>
            <person name="Zhu L."/>
            <person name="Liang X."/>
            <person name="Tong Y."/>
            <person name="Wang H."/>
        </authorList>
    </citation>
    <scope>NUCLEOTIDE SEQUENCE [LARGE SCALE GENOMIC DNA]</scope>
</reference>
<evidence type="ECO:0000313" key="1">
    <source>
        <dbReference type="EMBL" id="AZF88381.1"/>
    </source>
</evidence>